<reference evidence="4" key="1">
    <citation type="submission" date="2015-09" db="EMBL/GenBank/DDBJ databases">
        <authorList>
            <consortium name="Pathogen Informatics"/>
        </authorList>
    </citation>
    <scope>NUCLEOTIDE SEQUENCE [LARGE SCALE GENOMIC DNA]</scope>
    <source>
        <strain evidence="4">Lake Konstanz</strain>
    </source>
</reference>
<feature type="compositionally biased region" description="Basic and acidic residues" evidence="2">
    <location>
        <begin position="526"/>
        <end position="535"/>
    </location>
</feature>
<feature type="region of interest" description="Disordered" evidence="2">
    <location>
        <begin position="593"/>
        <end position="612"/>
    </location>
</feature>
<dbReference type="EMBL" id="CYKH01000397">
    <property type="protein sequence ID" value="CUF73436.1"/>
    <property type="molecule type" value="Genomic_DNA"/>
</dbReference>
<dbReference type="PANTHER" id="PTHR24184:SF11">
    <property type="entry name" value="ANKYRIN REPEAT AND SOCS BOX CONTAINING 3"/>
    <property type="match status" value="1"/>
</dbReference>
<evidence type="ECO:0000313" key="3">
    <source>
        <dbReference type="EMBL" id="CUF73436.1"/>
    </source>
</evidence>
<feature type="compositionally biased region" description="Low complexity" evidence="2">
    <location>
        <begin position="462"/>
        <end position="473"/>
    </location>
</feature>
<proteinExistence type="predicted"/>
<evidence type="ECO:0000256" key="2">
    <source>
        <dbReference type="SAM" id="MobiDB-lite"/>
    </source>
</evidence>
<accession>A0A0S4IW74</accession>
<organism evidence="3 4">
    <name type="scientific">Bodo saltans</name>
    <name type="common">Flagellated protozoan</name>
    <dbReference type="NCBI Taxonomy" id="75058"/>
    <lineage>
        <taxon>Eukaryota</taxon>
        <taxon>Discoba</taxon>
        <taxon>Euglenozoa</taxon>
        <taxon>Kinetoplastea</taxon>
        <taxon>Metakinetoplastina</taxon>
        <taxon>Eubodonida</taxon>
        <taxon>Bodonidae</taxon>
        <taxon>Bodo</taxon>
    </lineage>
</organism>
<evidence type="ECO:0000256" key="1">
    <source>
        <dbReference type="SAM" id="Coils"/>
    </source>
</evidence>
<dbReference type="PANTHER" id="PTHR24184">
    <property type="entry name" value="SI:CH211-189E2.2"/>
    <property type="match status" value="1"/>
</dbReference>
<protein>
    <submittedName>
        <fullName evidence="3">Uncharacterized protein</fullName>
    </submittedName>
</protein>
<keyword evidence="1" id="KW-0175">Coiled coil</keyword>
<dbReference type="SMART" id="SM00248">
    <property type="entry name" value="ANK"/>
    <property type="match status" value="4"/>
</dbReference>
<evidence type="ECO:0000313" key="4">
    <source>
        <dbReference type="Proteomes" id="UP000051952"/>
    </source>
</evidence>
<dbReference type="Pfam" id="PF12796">
    <property type="entry name" value="Ank_2"/>
    <property type="match status" value="1"/>
</dbReference>
<dbReference type="SUPFAM" id="SSF48403">
    <property type="entry name" value="Ankyrin repeat"/>
    <property type="match status" value="1"/>
</dbReference>
<feature type="region of interest" description="Disordered" evidence="2">
    <location>
        <begin position="338"/>
        <end position="549"/>
    </location>
</feature>
<dbReference type="Gene3D" id="1.25.40.20">
    <property type="entry name" value="Ankyrin repeat-containing domain"/>
    <property type="match status" value="2"/>
</dbReference>
<dbReference type="InterPro" id="IPR036770">
    <property type="entry name" value="Ankyrin_rpt-contain_sf"/>
</dbReference>
<sequence>MNTKTLVAAVEAIQKAIDDLSNLNANGVFNDKEQKKQQTMQKKIEELKQTLAEKLSGNPMGNTSSGVSPGRRKSTSVVVTVADDEHRQVLDDFVESLVQDTDNKPGNLPLMRAFLNFVTLDYPSLCESRGFLSTCAVDGSMGYLEALLGEPQGLIMRFDTEELLASAMYNQQYRIPLVSLLLRHEFRLNLNTPETIAAIGGSWNEFIADIASKKKAISREDRSGQKQLVEKMITHPLVPFDIVREGGDGLTLFSRACLEGEVPLIEFCIQRKLAPPPNHPNGDGSSALMQAVISNSPAAVKAVLGMPDVDVNMEGPHGTALQMASLLKRDPAIITMLKERGMGGGGGSGGGTTTNKSPTDSFDITSRGMQLAPDSTSRRASTTTSPAAPVAQRSGKQLPSLAGKLPTSHPSPPPEPLVVPSSKKPPAKLSKMKGAPAKPITPPPPAPKLKGGEAQLHPLQHPSAAGKSPSSPAMDPPAVKNPRMAPASTSPQTNGALAPLLLHKSPQSSPPRALEPPPHPLQQESAHSHSDEFSHHSAPGPSRVSPTTRRPTVTVVDDDAIFQQLKNGSPQLKRMESEASLFSQESQYSLMSLGSTTNSATGGSRHTGGNGGGGPLAAADILDLVRQVCDEHNSNLRRASMGVFTEAEFVTQDSSAVQQLETKVQIAVELRKHFSKTRRLRLNIDSTEEGLNIDSTEEEEWIAFFVSCVQASDIDGANEEVVLAMLETLDIDFSYITREHNLLEAVAADGSVSFLAALLALPSIKVDLAEVLPCCIFHAQCRIPLTITLLKGLSKSQLLLIKSESWAEYQECFSDVCSLRKEIPGEERHRRLELIELMITNHVLRLDPQHEANDGQTAFSRAAHEGDAELVKLFVKHRFVHSPNHVLPDGATALVHAVYGNSLDILRAMLMPRRSRRGCGVGEAVCQASICAQPQSCVTRWCHRVSARCVRQQS</sequence>
<dbReference type="Proteomes" id="UP000051952">
    <property type="component" value="Unassembled WGS sequence"/>
</dbReference>
<feature type="compositionally biased region" description="Low complexity" evidence="2">
    <location>
        <begin position="418"/>
        <end position="438"/>
    </location>
</feature>
<feature type="compositionally biased region" description="Low complexity" evidence="2">
    <location>
        <begin position="372"/>
        <end position="389"/>
    </location>
</feature>
<name>A0A0S4IW74_BODSA</name>
<dbReference type="InterPro" id="IPR002110">
    <property type="entry name" value="Ankyrin_rpt"/>
</dbReference>
<feature type="compositionally biased region" description="Polar residues" evidence="2">
    <location>
        <begin position="355"/>
        <end position="368"/>
    </location>
</feature>
<feature type="coiled-coil region" evidence="1">
    <location>
        <begin position="6"/>
        <end position="50"/>
    </location>
</feature>
<dbReference type="AlphaFoldDB" id="A0A0S4IW74"/>
<feature type="compositionally biased region" description="Gly residues" evidence="2">
    <location>
        <begin position="342"/>
        <end position="352"/>
    </location>
</feature>
<dbReference type="VEuPathDB" id="TriTrypDB:BSAL_65220"/>
<keyword evidence="4" id="KW-1185">Reference proteome</keyword>
<gene>
    <name evidence="3" type="ORF">BSAL_65220</name>
</gene>